<dbReference type="AlphaFoldDB" id="A0AA91TU52"/>
<dbReference type="InterPro" id="IPR027417">
    <property type="entry name" value="P-loop_NTPase"/>
</dbReference>
<keyword evidence="3" id="KW-0805">Transcription regulation</keyword>
<dbReference type="SUPFAM" id="SSF55785">
    <property type="entry name" value="PYP-like sensor domain (PAS domain)"/>
    <property type="match status" value="1"/>
</dbReference>
<evidence type="ECO:0000256" key="4">
    <source>
        <dbReference type="ARBA" id="ARBA00023163"/>
    </source>
</evidence>
<dbReference type="Pfam" id="PF13426">
    <property type="entry name" value="PAS_9"/>
    <property type="match status" value="1"/>
</dbReference>
<dbReference type="PANTHER" id="PTHR32071">
    <property type="entry name" value="TRANSCRIPTIONAL REGULATORY PROTEIN"/>
    <property type="match status" value="1"/>
</dbReference>
<dbReference type="EMBL" id="NPBQ01000036">
    <property type="protein sequence ID" value="PAD83973.1"/>
    <property type="molecule type" value="Genomic_DNA"/>
</dbReference>
<dbReference type="InterPro" id="IPR025662">
    <property type="entry name" value="Sigma_54_int_dom_ATP-bd_1"/>
</dbReference>
<proteinExistence type="predicted"/>
<dbReference type="InterPro" id="IPR002078">
    <property type="entry name" value="Sigma_54_int"/>
</dbReference>
<dbReference type="CDD" id="cd00130">
    <property type="entry name" value="PAS"/>
    <property type="match status" value="1"/>
</dbReference>
<dbReference type="InterPro" id="IPR035965">
    <property type="entry name" value="PAS-like_dom_sf"/>
</dbReference>
<dbReference type="InterPro" id="IPR000014">
    <property type="entry name" value="PAS"/>
</dbReference>
<dbReference type="Proteomes" id="UP000216961">
    <property type="component" value="Unassembled WGS sequence"/>
</dbReference>
<dbReference type="InterPro" id="IPR003593">
    <property type="entry name" value="AAA+_ATPase"/>
</dbReference>
<dbReference type="PROSITE" id="PS50045">
    <property type="entry name" value="SIGMA54_INTERACT_4"/>
    <property type="match status" value="1"/>
</dbReference>
<dbReference type="RefSeq" id="WP_095329575.1">
    <property type="nucleotide sequence ID" value="NZ_JABRVO010000047.1"/>
</dbReference>
<comment type="caution">
    <text evidence="7">The sequence shown here is derived from an EMBL/GenBank/DDBJ whole genome shotgun (WGS) entry which is preliminary data.</text>
</comment>
<dbReference type="SUPFAM" id="SSF52540">
    <property type="entry name" value="P-loop containing nucleoside triphosphate hydrolases"/>
    <property type="match status" value="1"/>
</dbReference>
<dbReference type="SMART" id="SM00091">
    <property type="entry name" value="PAS"/>
    <property type="match status" value="1"/>
</dbReference>
<evidence type="ECO:0000256" key="3">
    <source>
        <dbReference type="ARBA" id="ARBA00023015"/>
    </source>
</evidence>
<feature type="domain" description="PAS" evidence="6">
    <location>
        <begin position="121"/>
        <end position="176"/>
    </location>
</feature>
<dbReference type="GO" id="GO:0005524">
    <property type="term" value="F:ATP binding"/>
    <property type="evidence" value="ECO:0007669"/>
    <property type="project" value="UniProtKB-KW"/>
</dbReference>
<keyword evidence="1" id="KW-0547">Nucleotide-binding</keyword>
<evidence type="ECO:0000256" key="2">
    <source>
        <dbReference type="ARBA" id="ARBA00022840"/>
    </source>
</evidence>
<dbReference type="GO" id="GO:0006355">
    <property type="term" value="P:regulation of DNA-templated transcription"/>
    <property type="evidence" value="ECO:0007669"/>
    <property type="project" value="InterPro"/>
</dbReference>
<dbReference type="Gene3D" id="1.10.8.60">
    <property type="match status" value="1"/>
</dbReference>
<dbReference type="Gene3D" id="3.40.50.300">
    <property type="entry name" value="P-loop containing nucleotide triphosphate hydrolases"/>
    <property type="match status" value="1"/>
</dbReference>
<evidence type="ECO:0008006" key="9">
    <source>
        <dbReference type="Google" id="ProtNLM"/>
    </source>
</evidence>
<dbReference type="CDD" id="cd00009">
    <property type="entry name" value="AAA"/>
    <property type="match status" value="1"/>
</dbReference>
<accession>A0AA91TU52</accession>
<evidence type="ECO:0000259" key="6">
    <source>
        <dbReference type="PROSITE" id="PS50112"/>
    </source>
</evidence>
<feature type="domain" description="Sigma-54 factor interaction" evidence="5">
    <location>
        <begin position="252"/>
        <end position="482"/>
    </location>
</feature>
<dbReference type="Gene3D" id="3.30.450.20">
    <property type="entry name" value="PAS domain"/>
    <property type="match status" value="1"/>
</dbReference>
<evidence type="ECO:0000313" key="8">
    <source>
        <dbReference type="Proteomes" id="UP000216961"/>
    </source>
</evidence>
<dbReference type="PROSITE" id="PS50112">
    <property type="entry name" value="PAS"/>
    <property type="match status" value="1"/>
</dbReference>
<dbReference type="Pfam" id="PF00158">
    <property type="entry name" value="Sigma54_activat"/>
    <property type="match status" value="1"/>
</dbReference>
<organism evidence="7 8">
    <name type="scientific">Niallia circulans</name>
    <name type="common">Bacillus circulans</name>
    <dbReference type="NCBI Taxonomy" id="1397"/>
    <lineage>
        <taxon>Bacteria</taxon>
        <taxon>Bacillati</taxon>
        <taxon>Bacillota</taxon>
        <taxon>Bacilli</taxon>
        <taxon>Bacillales</taxon>
        <taxon>Bacillaceae</taxon>
        <taxon>Niallia</taxon>
    </lineage>
</organism>
<dbReference type="InterPro" id="IPR058031">
    <property type="entry name" value="AAA_lid_NorR"/>
</dbReference>
<dbReference type="Pfam" id="PF02954">
    <property type="entry name" value="HTH_8"/>
    <property type="match status" value="1"/>
</dbReference>
<sequence>MFTDSQMKIETSFTILSDNEKISTLTEVLADYSYVIIESEQLFTIGNEEQYLLAAVRNNQTIKDWLEVSNILPSEVIAVQDIKRENLSWLRPVIIKTQNEFQGIVTAAARIQALQKENKYLATYFETLAETMNDAVTAVDSDGTVFYWNSVAEDTYQITKAAIIGKKIGEHFETDSIQLHRILKEGNPIRGTYHRPNEHTHVLINASPVLVDNKIIGGISTEHDITKLIHLNQELDSTTSIYVQKDEPFSSILSSSKEVKRAVEMAQKIASAEIPVLISGETGTGKEQLAQAIHYGGSKRKNQFLSLNCSTVPKDLVEMELFGYQKMTFNAGDPEEIEGKIEQAESGTLFIEEVDKMPLAVQEKLLHYMTERSFTRVGGEQQKKPATRLILSSTQPLGELVRKGEFNEKLYYQISVVHIEIPPLRNRKEDIPHLVNSFIKMYNEKYQKNIIKINEQAMHIVCSYDWPGNIKELKNVIEHSVLVCEGNRELTLEHIPAEIVEKYKVSIRGERGNREDNEMERIEEALKKTYGNKSAAATLLGISRGTLYNKIKEFGLK</sequence>
<dbReference type="FunFam" id="3.40.50.300:FF:000006">
    <property type="entry name" value="DNA-binding transcriptional regulator NtrC"/>
    <property type="match status" value="1"/>
</dbReference>
<dbReference type="InterPro" id="IPR002197">
    <property type="entry name" value="HTH_Fis"/>
</dbReference>
<gene>
    <name evidence="7" type="ORF">CHH57_07065</name>
</gene>
<dbReference type="Gene3D" id="1.10.10.60">
    <property type="entry name" value="Homeodomain-like"/>
    <property type="match status" value="1"/>
</dbReference>
<name>A0AA91TU52_NIACI</name>
<dbReference type="PROSITE" id="PS00675">
    <property type="entry name" value="SIGMA54_INTERACT_1"/>
    <property type="match status" value="1"/>
</dbReference>
<dbReference type="NCBIfam" id="TIGR00229">
    <property type="entry name" value="sensory_box"/>
    <property type="match status" value="1"/>
</dbReference>
<keyword evidence="4" id="KW-0804">Transcription</keyword>
<keyword evidence="2" id="KW-0067">ATP-binding</keyword>
<dbReference type="Pfam" id="PF25601">
    <property type="entry name" value="AAA_lid_14"/>
    <property type="match status" value="1"/>
</dbReference>
<evidence type="ECO:0000256" key="1">
    <source>
        <dbReference type="ARBA" id="ARBA00022741"/>
    </source>
</evidence>
<dbReference type="SUPFAM" id="SSF46689">
    <property type="entry name" value="Homeodomain-like"/>
    <property type="match status" value="1"/>
</dbReference>
<evidence type="ECO:0000313" key="7">
    <source>
        <dbReference type="EMBL" id="PAD83973.1"/>
    </source>
</evidence>
<dbReference type="InterPro" id="IPR009057">
    <property type="entry name" value="Homeodomain-like_sf"/>
</dbReference>
<dbReference type="PRINTS" id="PR01590">
    <property type="entry name" value="HTHFIS"/>
</dbReference>
<dbReference type="GO" id="GO:0043565">
    <property type="term" value="F:sequence-specific DNA binding"/>
    <property type="evidence" value="ECO:0007669"/>
    <property type="project" value="InterPro"/>
</dbReference>
<dbReference type="SMART" id="SM00382">
    <property type="entry name" value="AAA"/>
    <property type="match status" value="1"/>
</dbReference>
<protein>
    <recommendedName>
        <fullName evidence="9">Sigma-54-dependent Fis family transcriptional regulator</fullName>
    </recommendedName>
</protein>
<evidence type="ECO:0000259" key="5">
    <source>
        <dbReference type="PROSITE" id="PS50045"/>
    </source>
</evidence>
<reference evidence="7 8" key="1">
    <citation type="submission" date="2017-07" db="EMBL/GenBank/DDBJ databases">
        <title>Isolation and whole genome analysis of endospore-forming bacteria from heroin.</title>
        <authorList>
            <person name="Kalinowski J."/>
            <person name="Ahrens B."/>
            <person name="Al-Dilaimi A."/>
            <person name="Winkler A."/>
            <person name="Wibberg D."/>
            <person name="Schleenbecker U."/>
            <person name="Ruckert C."/>
            <person name="Wolfel R."/>
            <person name="Grass G."/>
        </authorList>
    </citation>
    <scope>NUCLEOTIDE SEQUENCE [LARGE SCALE GENOMIC DNA]</scope>
    <source>
        <strain evidence="7 8">7521-2</strain>
    </source>
</reference>